<feature type="compositionally biased region" description="Polar residues" evidence="1">
    <location>
        <begin position="338"/>
        <end position="354"/>
    </location>
</feature>
<reference evidence="2 3" key="1">
    <citation type="submission" date="2024-02" db="EMBL/GenBank/DDBJ databases">
        <title>A draft genome for the cacao thread blight pathogen Marasmius crinis-equi.</title>
        <authorList>
            <person name="Cohen S.P."/>
            <person name="Baruah I.K."/>
            <person name="Amoako-Attah I."/>
            <person name="Bukari Y."/>
            <person name="Meinhardt L.W."/>
            <person name="Bailey B.A."/>
        </authorList>
    </citation>
    <scope>NUCLEOTIDE SEQUENCE [LARGE SCALE GENOMIC DNA]</scope>
    <source>
        <strain evidence="2 3">GH-76</strain>
    </source>
</reference>
<dbReference type="EMBL" id="JBAHYK010000029">
    <property type="protein sequence ID" value="KAL0580505.1"/>
    <property type="molecule type" value="Genomic_DNA"/>
</dbReference>
<organism evidence="2 3">
    <name type="scientific">Marasmius crinis-equi</name>
    <dbReference type="NCBI Taxonomy" id="585013"/>
    <lineage>
        <taxon>Eukaryota</taxon>
        <taxon>Fungi</taxon>
        <taxon>Dikarya</taxon>
        <taxon>Basidiomycota</taxon>
        <taxon>Agaricomycotina</taxon>
        <taxon>Agaricomycetes</taxon>
        <taxon>Agaricomycetidae</taxon>
        <taxon>Agaricales</taxon>
        <taxon>Marasmiineae</taxon>
        <taxon>Marasmiaceae</taxon>
        <taxon>Marasmius</taxon>
    </lineage>
</organism>
<evidence type="ECO:0000313" key="3">
    <source>
        <dbReference type="Proteomes" id="UP001465976"/>
    </source>
</evidence>
<dbReference type="Proteomes" id="UP001465976">
    <property type="component" value="Unassembled WGS sequence"/>
</dbReference>
<proteinExistence type="predicted"/>
<feature type="region of interest" description="Disordered" evidence="1">
    <location>
        <begin position="463"/>
        <end position="495"/>
    </location>
</feature>
<feature type="region of interest" description="Disordered" evidence="1">
    <location>
        <begin position="338"/>
        <end position="362"/>
    </location>
</feature>
<gene>
    <name evidence="2" type="ORF">V5O48_001492</name>
</gene>
<protein>
    <submittedName>
        <fullName evidence="2">Uncharacterized protein</fullName>
    </submittedName>
</protein>
<evidence type="ECO:0000313" key="2">
    <source>
        <dbReference type="EMBL" id="KAL0580505.1"/>
    </source>
</evidence>
<sequence length="782" mass="86322">MSDSAYVEQDRSRGTGDDDLPTYDDLVAQNGPNSRFGRWRGWIEKRAAERYYDITPEERERRRQRGWGNDEMYLPEAEQTVQLNVPIITNQPPTPGPASTLTIQTSNLSLSEASSYSASQRNSQQAPSSQPLPPLPPVSNQLRPTHLKMHSFGSRFLPHAKSPIRCLLPLVGDRLLLIGHDEGLSVLDMFPREWTGSGGVSLKGPEEAQAFPIWQGESVLQMSLLEVEDAGEGTPQGVVLLLVGPEPDSPSGKDNEALKVLRMYNLASLTSLAKVLYTKGSRPLDMRRPSNWNAQQTPTKRHRPSNSITRGLKSLIESPNNNISKVEEHTSSYQALLTPTNSTGTFASGSNARSPSPKRVDSEESWDVIDDLPLRWATDFVPLASPGSRLSSLSVLSYALWSGDVRSTGRGGRMLAIATKANILLYEAPKGERAFHFVKEFYTPLIPRSITFFQQAVAEVSRSLSDAGPRQHQPASRRDSTATVRETRHSQVLSPTRGTYGPQLSVFVIFDKRSGWIRLADAAVGELELQDDTALYGLSRELTSSSSHRKSRLSSSFDPPQHAGKWIAPTLCDLPMQTANGQIKKIMLLTRGKKTHILPYPLPVSLSPCPPYLIITWKNTPSTITPRVCEPPDDSSAPPFLQVIALGEMGIEAQERPFSFLGGGGKGKGKARALADEVMHVEEDTGGDSGFLCHGGHWDQPHFAMQAAQFNAGLSRSYSTDSYATTYSSLESEELMNRMEREQGMYCWCRKGVGDYRVFWLGGVHVVEYGEEALEDEYHGAI</sequence>
<feature type="compositionally biased region" description="Basic and acidic residues" evidence="1">
    <location>
        <begin position="476"/>
        <end position="489"/>
    </location>
</feature>
<name>A0ABR3FY86_9AGAR</name>
<accession>A0ABR3FY86</accession>
<feature type="region of interest" description="Disordered" evidence="1">
    <location>
        <begin position="112"/>
        <end position="143"/>
    </location>
</feature>
<feature type="region of interest" description="Disordered" evidence="1">
    <location>
        <begin position="286"/>
        <end position="308"/>
    </location>
</feature>
<comment type="caution">
    <text evidence="2">The sequence shown here is derived from an EMBL/GenBank/DDBJ whole genome shotgun (WGS) entry which is preliminary data.</text>
</comment>
<keyword evidence="3" id="KW-1185">Reference proteome</keyword>
<feature type="compositionally biased region" description="Low complexity" evidence="1">
    <location>
        <begin position="112"/>
        <end position="129"/>
    </location>
</feature>
<feature type="region of interest" description="Disordered" evidence="1">
    <location>
        <begin position="1"/>
        <end position="31"/>
    </location>
</feature>
<evidence type="ECO:0000256" key="1">
    <source>
        <dbReference type="SAM" id="MobiDB-lite"/>
    </source>
</evidence>